<accession>A0ABV5JKP5</accession>
<dbReference type="RefSeq" id="WP_213889502.1">
    <property type="nucleotide sequence ID" value="NZ_JAGFNU010000007.1"/>
</dbReference>
<name>A0ABV5JKP5_9RHOB</name>
<dbReference type="EMBL" id="JBHMEA010000051">
    <property type="protein sequence ID" value="MFB9233675.1"/>
    <property type="molecule type" value="Genomic_DNA"/>
</dbReference>
<comment type="caution">
    <text evidence="1">The sequence shown here is derived from an EMBL/GenBank/DDBJ whole genome shotgun (WGS) entry which is preliminary data.</text>
</comment>
<keyword evidence="2" id="KW-1185">Reference proteome</keyword>
<organism evidence="1 2">
    <name type="scientific">Pseudohalocynthiibacter aestuariivivens</name>
    <dbReference type="NCBI Taxonomy" id="1591409"/>
    <lineage>
        <taxon>Bacteria</taxon>
        <taxon>Pseudomonadati</taxon>
        <taxon>Pseudomonadota</taxon>
        <taxon>Alphaproteobacteria</taxon>
        <taxon>Rhodobacterales</taxon>
        <taxon>Paracoccaceae</taxon>
        <taxon>Pseudohalocynthiibacter</taxon>
    </lineage>
</organism>
<gene>
    <name evidence="1" type="ORF">ACFFUT_17925</name>
</gene>
<proteinExistence type="predicted"/>
<evidence type="ECO:0000313" key="1">
    <source>
        <dbReference type="EMBL" id="MFB9233675.1"/>
    </source>
</evidence>
<protein>
    <submittedName>
        <fullName evidence="1">Uncharacterized protein</fullName>
    </submittedName>
</protein>
<dbReference type="Proteomes" id="UP001589683">
    <property type="component" value="Unassembled WGS sequence"/>
</dbReference>
<sequence length="191" mass="22003">MQLRIKQVTDAGLDTGSGTLPIADIKPGLTFNAWVEGHSDYIIITVHAGWGDTVQGVALTETPCHYGGTRQWFVCPDCRRRCGVLYINRRIGCRSCHNLAYASQYEAPRERMRRQLLKIRKVIGAGMEIGNPFNPPPKGMSTKRHLALVEEYKTLREKYWRECEYSRRWRDNRPKTIDWKLGVRVPSSRLN</sequence>
<evidence type="ECO:0000313" key="2">
    <source>
        <dbReference type="Proteomes" id="UP001589683"/>
    </source>
</evidence>
<reference evidence="1 2" key="1">
    <citation type="submission" date="2024-09" db="EMBL/GenBank/DDBJ databases">
        <authorList>
            <person name="Sun Q."/>
            <person name="Mori K."/>
        </authorList>
    </citation>
    <scope>NUCLEOTIDE SEQUENCE [LARGE SCALE GENOMIC DNA]</scope>
    <source>
        <strain evidence="1 2">CECT 8726</strain>
    </source>
</reference>